<dbReference type="OrthoDB" id="1898560at2759"/>
<evidence type="ECO:0000256" key="1">
    <source>
        <dbReference type="SAM" id="Coils"/>
    </source>
</evidence>
<dbReference type="InterPro" id="IPR044563">
    <property type="entry name" value="Sgt1-like"/>
</dbReference>
<evidence type="ECO:0000259" key="2">
    <source>
        <dbReference type="PROSITE" id="PS51203"/>
    </source>
</evidence>
<dbReference type="AlphaFoldDB" id="A0A6D2L3F3"/>
<dbReference type="InterPro" id="IPR008978">
    <property type="entry name" value="HSP20-like_chaperone"/>
</dbReference>
<evidence type="ECO:0000313" key="3">
    <source>
        <dbReference type="EMBL" id="CAA7060151.1"/>
    </source>
</evidence>
<reference evidence="3" key="1">
    <citation type="submission" date="2020-01" db="EMBL/GenBank/DDBJ databases">
        <authorList>
            <person name="Mishra B."/>
        </authorList>
    </citation>
    <scope>NUCLEOTIDE SEQUENCE [LARGE SCALE GENOMIC DNA]</scope>
</reference>
<dbReference type="SUPFAM" id="SSF49764">
    <property type="entry name" value="HSP20-like chaperones"/>
    <property type="match status" value="1"/>
</dbReference>
<dbReference type="InterPro" id="IPR007052">
    <property type="entry name" value="CS_dom"/>
</dbReference>
<feature type="coiled-coil region" evidence="1">
    <location>
        <begin position="153"/>
        <end position="275"/>
    </location>
</feature>
<dbReference type="GO" id="GO:0006950">
    <property type="term" value="P:response to stress"/>
    <property type="evidence" value="ECO:0007669"/>
    <property type="project" value="UniProtKB-ARBA"/>
</dbReference>
<gene>
    <name evidence="3" type="ORF">MERR_LOCUS47387</name>
</gene>
<comment type="caution">
    <text evidence="3">The sequence shown here is derived from an EMBL/GenBank/DDBJ whole genome shotgun (WGS) entry which is preliminary data.</text>
</comment>
<evidence type="ECO:0000313" key="4">
    <source>
        <dbReference type="Proteomes" id="UP000467841"/>
    </source>
</evidence>
<sequence>MGIIRRQYYQTAKEVVVVFYAKGKSGVHVDFSEESVDVFIQLSGGEETYVRKTKLSGKIIKEKSRFEVFPTKIEIHLAKEDELNWSSLEHDKKPSILSMGVVKIMSNYWSIQEARKKHGEQLKHTKDQMGKRDILSFDVEKRKREPEAKDETIKTLNEDIQMLREELKKHELNLKREQEANVETNKKLQEEIENLGEEMEKREGELEKIKGEQVLKDETNKKLQEEIQNLGEEMEKREGELEKIKGEQVLKDETITKLNEEIKKLGEELQMEKHGLPEIMSNSTLQKAVDRLPEWLKSIMAPKGAVTGAELGV</sequence>
<dbReference type="Proteomes" id="UP000467841">
    <property type="component" value="Unassembled WGS sequence"/>
</dbReference>
<keyword evidence="4" id="KW-1185">Reference proteome</keyword>
<dbReference type="CDD" id="cd06466">
    <property type="entry name" value="p23_CS_SGT1_like"/>
    <property type="match status" value="1"/>
</dbReference>
<accession>A0A6D2L3F3</accession>
<dbReference type="GO" id="GO:0051087">
    <property type="term" value="F:protein-folding chaperone binding"/>
    <property type="evidence" value="ECO:0007669"/>
    <property type="project" value="InterPro"/>
</dbReference>
<dbReference type="Pfam" id="PF04969">
    <property type="entry name" value="CS"/>
    <property type="match status" value="1"/>
</dbReference>
<protein>
    <recommendedName>
        <fullName evidence="2">CS domain-containing protein</fullName>
    </recommendedName>
</protein>
<organism evidence="3 4">
    <name type="scientific">Microthlaspi erraticum</name>
    <dbReference type="NCBI Taxonomy" id="1685480"/>
    <lineage>
        <taxon>Eukaryota</taxon>
        <taxon>Viridiplantae</taxon>
        <taxon>Streptophyta</taxon>
        <taxon>Embryophyta</taxon>
        <taxon>Tracheophyta</taxon>
        <taxon>Spermatophyta</taxon>
        <taxon>Magnoliopsida</taxon>
        <taxon>eudicotyledons</taxon>
        <taxon>Gunneridae</taxon>
        <taxon>Pentapetalae</taxon>
        <taxon>rosids</taxon>
        <taxon>malvids</taxon>
        <taxon>Brassicales</taxon>
        <taxon>Brassicaceae</taxon>
        <taxon>Coluteocarpeae</taxon>
        <taxon>Microthlaspi</taxon>
    </lineage>
</organism>
<dbReference type="PROSITE" id="PS51203">
    <property type="entry name" value="CS"/>
    <property type="match status" value="1"/>
</dbReference>
<feature type="domain" description="CS" evidence="2">
    <location>
        <begin position="1"/>
        <end position="89"/>
    </location>
</feature>
<name>A0A6D2L3F3_9BRAS</name>
<keyword evidence="1" id="KW-0175">Coiled coil</keyword>
<proteinExistence type="predicted"/>
<dbReference type="PANTHER" id="PTHR45862">
    <property type="entry name" value="PROTEIN SGT1 HOMOLOG"/>
    <property type="match status" value="1"/>
</dbReference>
<dbReference type="EMBL" id="CACVBM020001817">
    <property type="protein sequence ID" value="CAA7060151.1"/>
    <property type="molecule type" value="Genomic_DNA"/>
</dbReference>
<dbReference type="Gene3D" id="2.60.40.790">
    <property type="match status" value="1"/>
</dbReference>